<dbReference type="InterPro" id="IPR034164">
    <property type="entry name" value="Pepsin-like_dom"/>
</dbReference>
<dbReference type="InterPro" id="IPR033121">
    <property type="entry name" value="PEPTIDASE_A1"/>
</dbReference>
<dbReference type="InterPro" id="IPR021109">
    <property type="entry name" value="Peptidase_aspartic_dom_sf"/>
</dbReference>
<dbReference type="FunFam" id="2.40.70.10:FF:000008">
    <property type="entry name" value="Cathepsin D"/>
    <property type="match status" value="1"/>
</dbReference>
<keyword evidence="2 4" id="KW-0064">Aspartyl protease</keyword>
<evidence type="ECO:0000256" key="3">
    <source>
        <dbReference type="PIRSR" id="PIRSR601461-1"/>
    </source>
</evidence>
<dbReference type="HOGENOM" id="CLU_013253_1_0_1"/>
<organism evidence="6 7">
    <name type="scientific">Serendipita vermifera MAFF 305830</name>
    <dbReference type="NCBI Taxonomy" id="933852"/>
    <lineage>
        <taxon>Eukaryota</taxon>
        <taxon>Fungi</taxon>
        <taxon>Dikarya</taxon>
        <taxon>Basidiomycota</taxon>
        <taxon>Agaricomycotina</taxon>
        <taxon>Agaricomycetes</taxon>
        <taxon>Sebacinales</taxon>
        <taxon>Serendipitaceae</taxon>
        <taxon>Serendipita</taxon>
    </lineage>
</organism>
<dbReference type="SUPFAM" id="SSF50630">
    <property type="entry name" value="Acid proteases"/>
    <property type="match status" value="1"/>
</dbReference>
<dbReference type="InterPro" id="IPR001969">
    <property type="entry name" value="Aspartic_peptidase_AS"/>
</dbReference>
<evidence type="ECO:0000256" key="2">
    <source>
        <dbReference type="ARBA" id="ARBA00022750"/>
    </source>
</evidence>
<name>A0A0C2WW32_SERVB</name>
<dbReference type="GO" id="GO:0006508">
    <property type="term" value="P:proteolysis"/>
    <property type="evidence" value="ECO:0007669"/>
    <property type="project" value="UniProtKB-KW"/>
</dbReference>
<dbReference type="PROSITE" id="PS00141">
    <property type="entry name" value="ASP_PROTEASE"/>
    <property type="match status" value="1"/>
</dbReference>
<dbReference type="EMBL" id="KN824284">
    <property type="protein sequence ID" value="KIM30378.1"/>
    <property type="molecule type" value="Genomic_DNA"/>
</dbReference>
<feature type="domain" description="Peptidase A1" evidence="5">
    <location>
        <begin position="4"/>
        <end position="331"/>
    </location>
</feature>
<keyword evidence="4" id="KW-0378">Hydrolase</keyword>
<dbReference type="PANTHER" id="PTHR47966">
    <property type="entry name" value="BETA-SITE APP-CLEAVING ENZYME, ISOFORM A-RELATED"/>
    <property type="match status" value="1"/>
</dbReference>
<feature type="active site" evidence="3">
    <location>
        <position position="216"/>
    </location>
</feature>
<dbReference type="Proteomes" id="UP000054097">
    <property type="component" value="Unassembled WGS sequence"/>
</dbReference>
<evidence type="ECO:0000313" key="6">
    <source>
        <dbReference type="EMBL" id="KIM30378.1"/>
    </source>
</evidence>
<dbReference type="Gene3D" id="2.40.70.10">
    <property type="entry name" value="Acid Proteases"/>
    <property type="match status" value="2"/>
</dbReference>
<feature type="active site" evidence="3">
    <location>
        <position position="22"/>
    </location>
</feature>
<accession>A0A0C2WW32</accession>
<reference evidence="7" key="2">
    <citation type="submission" date="2015-01" db="EMBL/GenBank/DDBJ databases">
        <title>Evolutionary Origins and Diversification of the Mycorrhizal Mutualists.</title>
        <authorList>
            <consortium name="DOE Joint Genome Institute"/>
            <consortium name="Mycorrhizal Genomics Consortium"/>
            <person name="Kohler A."/>
            <person name="Kuo A."/>
            <person name="Nagy L.G."/>
            <person name="Floudas D."/>
            <person name="Copeland A."/>
            <person name="Barry K.W."/>
            <person name="Cichocki N."/>
            <person name="Veneault-Fourrey C."/>
            <person name="LaButti K."/>
            <person name="Lindquist E.A."/>
            <person name="Lipzen A."/>
            <person name="Lundell T."/>
            <person name="Morin E."/>
            <person name="Murat C."/>
            <person name="Riley R."/>
            <person name="Ohm R."/>
            <person name="Sun H."/>
            <person name="Tunlid A."/>
            <person name="Henrissat B."/>
            <person name="Grigoriev I.V."/>
            <person name="Hibbett D.S."/>
            <person name="Martin F."/>
        </authorList>
    </citation>
    <scope>NUCLEOTIDE SEQUENCE [LARGE SCALE GENOMIC DNA]</scope>
    <source>
        <strain evidence="7">MAFF 305830</strain>
    </source>
</reference>
<dbReference type="PRINTS" id="PR00792">
    <property type="entry name" value="PEPSIN"/>
</dbReference>
<keyword evidence="4" id="KW-0645">Protease</keyword>
<protein>
    <recommendedName>
        <fullName evidence="5">Peptidase A1 domain-containing protein</fullName>
    </recommendedName>
</protein>
<sequence length="334" mass="35386">DILYYGNITLGSPPQLVSAEIDSGSADLWVTTTKCVNCDSSKTSTSSSNKRQYDSSVSATYSDKRDAFHVGYGTGSVCGVLSADGVNVNGLKIDAQDFGGVYKKTDVFRSTPNGGLLGLAFGTIATSKRPPFFENLLSARKVRAPYFGISLARGRNLGSELCLGCVNKLKWRGDFQWISVTKKVGMSYWNIPLTGFRGTRDGPSATLPGSISAAVDTGTSLIYFPSSVATSFYSTIPGSREASDIGPGIWAFPCDASLSIALAFGGIMFEMATADFNLGRTKKGSPECVGAVIGIGKDSEFPSGLAIIGVAFLKNWYSVFDYSHGARIGFARSV</sequence>
<evidence type="ECO:0000313" key="7">
    <source>
        <dbReference type="Proteomes" id="UP000054097"/>
    </source>
</evidence>
<dbReference type="PANTHER" id="PTHR47966:SF51">
    <property type="entry name" value="BETA-SITE APP-CLEAVING ENZYME, ISOFORM A-RELATED"/>
    <property type="match status" value="1"/>
</dbReference>
<dbReference type="AlphaFoldDB" id="A0A0C2WW32"/>
<gene>
    <name evidence="6" type="ORF">M408DRAFT_65967</name>
</gene>
<evidence type="ECO:0000259" key="5">
    <source>
        <dbReference type="PROSITE" id="PS51767"/>
    </source>
</evidence>
<comment type="similarity">
    <text evidence="1 4">Belongs to the peptidase A1 family.</text>
</comment>
<reference evidence="6 7" key="1">
    <citation type="submission" date="2014-04" db="EMBL/GenBank/DDBJ databases">
        <authorList>
            <consortium name="DOE Joint Genome Institute"/>
            <person name="Kuo A."/>
            <person name="Zuccaro A."/>
            <person name="Kohler A."/>
            <person name="Nagy L.G."/>
            <person name="Floudas D."/>
            <person name="Copeland A."/>
            <person name="Barry K.W."/>
            <person name="Cichocki N."/>
            <person name="Veneault-Fourrey C."/>
            <person name="LaButti K."/>
            <person name="Lindquist E.A."/>
            <person name="Lipzen A."/>
            <person name="Lundell T."/>
            <person name="Morin E."/>
            <person name="Murat C."/>
            <person name="Sun H."/>
            <person name="Tunlid A."/>
            <person name="Henrissat B."/>
            <person name="Grigoriev I.V."/>
            <person name="Hibbett D.S."/>
            <person name="Martin F."/>
            <person name="Nordberg H.P."/>
            <person name="Cantor M.N."/>
            <person name="Hua S.X."/>
        </authorList>
    </citation>
    <scope>NUCLEOTIDE SEQUENCE [LARGE SCALE GENOMIC DNA]</scope>
    <source>
        <strain evidence="6 7">MAFF 305830</strain>
    </source>
</reference>
<dbReference type="GO" id="GO:0004190">
    <property type="term" value="F:aspartic-type endopeptidase activity"/>
    <property type="evidence" value="ECO:0007669"/>
    <property type="project" value="UniProtKB-KW"/>
</dbReference>
<feature type="non-terminal residue" evidence="6">
    <location>
        <position position="1"/>
    </location>
</feature>
<keyword evidence="7" id="KW-1185">Reference proteome</keyword>
<dbReference type="PROSITE" id="PS51767">
    <property type="entry name" value="PEPTIDASE_A1"/>
    <property type="match status" value="1"/>
</dbReference>
<dbReference type="Pfam" id="PF00026">
    <property type="entry name" value="Asp"/>
    <property type="match status" value="1"/>
</dbReference>
<dbReference type="CDD" id="cd05471">
    <property type="entry name" value="pepsin_like"/>
    <property type="match status" value="1"/>
</dbReference>
<dbReference type="STRING" id="933852.A0A0C2WW32"/>
<dbReference type="OrthoDB" id="2747330at2759"/>
<dbReference type="InterPro" id="IPR001461">
    <property type="entry name" value="Aspartic_peptidase_A1"/>
</dbReference>
<proteinExistence type="inferred from homology"/>
<evidence type="ECO:0000256" key="4">
    <source>
        <dbReference type="RuleBase" id="RU000454"/>
    </source>
</evidence>
<evidence type="ECO:0000256" key="1">
    <source>
        <dbReference type="ARBA" id="ARBA00007447"/>
    </source>
</evidence>